<protein>
    <submittedName>
        <fullName evidence="1">Uncharacterized protein</fullName>
    </submittedName>
</protein>
<name>A0ACC2IMY2_9PLEO</name>
<organism evidence="1 2">
    <name type="scientific">Boeremia exigua</name>
    <dbReference type="NCBI Taxonomy" id="749465"/>
    <lineage>
        <taxon>Eukaryota</taxon>
        <taxon>Fungi</taxon>
        <taxon>Dikarya</taxon>
        <taxon>Ascomycota</taxon>
        <taxon>Pezizomycotina</taxon>
        <taxon>Dothideomycetes</taxon>
        <taxon>Pleosporomycetidae</taxon>
        <taxon>Pleosporales</taxon>
        <taxon>Pleosporineae</taxon>
        <taxon>Didymellaceae</taxon>
        <taxon>Boeremia</taxon>
    </lineage>
</organism>
<evidence type="ECO:0000313" key="1">
    <source>
        <dbReference type="EMBL" id="KAJ8116489.1"/>
    </source>
</evidence>
<gene>
    <name evidence="1" type="ORF">OPT61_g2092</name>
</gene>
<reference evidence="1" key="1">
    <citation type="submission" date="2022-11" db="EMBL/GenBank/DDBJ databases">
        <title>Genome Sequence of Boeremia exigua.</title>
        <authorList>
            <person name="Buettner E."/>
        </authorList>
    </citation>
    <scope>NUCLEOTIDE SEQUENCE</scope>
    <source>
        <strain evidence="1">CU02</strain>
    </source>
</reference>
<proteinExistence type="predicted"/>
<evidence type="ECO:0000313" key="2">
    <source>
        <dbReference type="Proteomes" id="UP001153331"/>
    </source>
</evidence>
<dbReference type="Proteomes" id="UP001153331">
    <property type="component" value="Unassembled WGS sequence"/>
</dbReference>
<keyword evidence="2" id="KW-1185">Reference proteome</keyword>
<comment type="caution">
    <text evidence="1">The sequence shown here is derived from an EMBL/GenBank/DDBJ whole genome shotgun (WGS) entry which is preliminary data.</text>
</comment>
<accession>A0ACC2IMY2</accession>
<sequence length="837" mass="93230">MTKDWDAVQDEIKELSFKQKKPLGEVKELMERKYKFRASTRAYRMKLKEWGLTRHKGRGRKARLDRSGTNNSGNEPEDDEPRARSATAEPMSVDPGSLEHHTKSGGWQVVSSGELTNAQPTFMGMLSQTPNLQPSIEIPTWMQDPPIPSNIVLDMLECILDRECDKLEKLLMEHVNEVNQPIGMPFELPNSRFSNHPALSLMVIMQHPHQTLLDIASAMPNGPVVWVLLSYGARGSIHPLGTDLALHNAIKNGRHFTVQALLVPGRSDVNGIPGKRWRPLLQAVFWTGPEIVSILLKRGPRLDDPGPSPISPGMHTALQLCLERRFREYGDETIRSKCNQNLKLLLHAGASIHVPPPEGSTASPFEKFIEPWQSYDHWNTRLSEAEIDCLGKFVEKGADLSAKFFGCPCAVGSSDTFIHQAIWHSPPRIARQLVRGYHQDAPAGGGLMLHEVVGFCAEAKRHCAEVLEDIETLLSRGVNPDELDSLGKTPLRKCVEQASATDVLALAQKLLDGGADPEHEGPDGLQPYVVAALTLAEPVRSEVVQAMLRAMQGHSTRTKDGRTYKWEAGLFPIPERPTYQQVLSSTKPDDDLQLSMHEMLPIEVQPVFQRAYLAVISGRLLDNITKTVSSNKVNEKNRWDIVLVLSLRKAANLPNYSFDQSLVLALLDFPMIDIAKFDHVAIAAPKKDVVNTARESSPRRTPGDDSTLSITAPAYSPFRLNTNSPSVLNQSQPESRSSHNSDLSNDDFVGDTTQIRWLNPESKRGTTSAANYVIQYKCPNCSDDRRLTKTELQKHEIEHAHTVACDGVGCARRFCKEAQKRNSTEARCQDHLFPRSV</sequence>
<dbReference type="EMBL" id="JAPHNI010000092">
    <property type="protein sequence ID" value="KAJ8116489.1"/>
    <property type="molecule type" value="Genomic_DNA"/>
</dbReference>